<dbReference type="STRING" id="1182543.W9W4N6"/>
<keyword evidence="3" id="KW-1185">Reference proteome</keyword>
<dbReference type="EMBL" id="AMGX01000044">
    <property type="protein sequence ID" value="EXJ53544.1"/>
    <property type="molecule type" value="Genomic_DNA"/>
</dbReference>
<proteinExistence type="predicted"/>
<dbReference type="AlphaFoldDB" id="W9W4N6"/>
<dbReference type="RefSeq" id="XP_007751972.1">
    <property type="nucleotide sequence ID" value="XM_007753782.1"/>
</dbReference>
<accession>W9W4N6</accession>
<dbReference type="OrthoDB" id="4149001at2759"/>
<dbReference type="Proteomes" id="UP000019471">
    <property type="component" value="Unassembled WGS sequence"/>
</dbReference>
<evidence type="ECO:0000256" key="1">
    <source>
        <dbReference type="SAM" id="MobiDB-lite"/>
    </source>
</evidence>
<dbReference type="GeneID" id="19197899"/>
<feature type="region of interest" description="Disordered" evidence="1">
    <location>
        <begin position="72"/>
        <end position="92"/>
    </location>
</feature>
<protein>
    <submittedName>
        <fullName evidence="2">Uncharacterized protein</fullName>
    </submittedName>
</protein>
<gene>
    <name evidence="2" type="ORF">A1O5_13215</name>
</gene>
<evidence type="ECO:0000313" key="3">
    <source>
        <dbReference type="Proteomes" id="UP000019471"/>
    </source>
</evidence>
<feature type="compositionally biased region" description="Polar residues" evidence="1">
    <location>
        <begin position="75"/>
        <end position="89"/>
    </location>
</feature>
<name>W9W4N6_9EURO</name>
<sequence length="141" mass="16024">MSILLTSHWGNMRPLSLIFGKVFDRNTQSRLRSADRSAIRAMFASPRIVGPFFKVLGARLGTFLAKMHDPETTKQLRLSSNPPSPTNFASKEAGKQRLIGEIAKWRNNVQQMDFFIDSPDALEGLCRTLNDDVDRQHFPDY</sequence>
<reference evidence="2 3" key="1">
    <citation type="submission" date="2013-03" db="EMBL/GenBank/DDBJ databases">
        <title>The Genome Sequence of Cladophialophora psammophila CBS 110553.</title>
        <authorList>
            <consortium name="The Broad Institute Genomics Platform"/>
            <person name="Cuomo C."/>
            <person name="de Hoog S."/>
            <person name="Gorbushina A."/>
            <person name="Walker B."/>
            <person name="Young S.K."/>
            <person name="Zeng Q."/>
            <person name="Gargeya S."/>
            <person name="Fitzgerald M."/>
            <person name="Haas B."/>
            <person name="Abouelleil A."/>
            <person name="Allen A.W."/>
            <person name="Alvarado L."/>
            <person name="Arachchi H.M."/>
            <person name="Berlin A.M."/>
            <person name="Chapman S.B."/>
            <person name="Gainer-Dewar J."/>
            <person name="Goldberg J."/>
            <person name="Griggs A."/>
            <person name="Gujja S."/>
            <person name="Hansen M."/>
            <person name="Howarth C."/>
            <person name="Imamovic A."/>
            <person name="Ireland A."/>
            <person name="Larimer J."/>
            <person name="McCowan C."/>
            <person name="Murphy C."/>
            <person name="Pearson M."/>
            <person name="Poon T.W."/>
            <person name="Priest M."/>
            <person name="Roberts A."/>
            <person name="Saif S."/>
            <person name="Shea T."/>
            <person name="Sisk P."/>
            <person name="Sykes S."/>
            <person name="Wortman J."/>
            <person name="Nusbaum C."/>
            <person name="Birren B."/>
        </authorList>
    </citation>
    <scope>NUCLEOTIDE SEQUENCE [LARGE SCALE GENOMIC DNA]</scope>
    <source>
        <strain evidence="2 3">CBS 110553</strain>
    </source>
</reference>
<organism evidence="2 3">
    <name type="scientific">Cladophialophora psammophila CBS 110553</name>
    <dbReference type="NCBI Taxonomy" id="1182543"/>
    <lineage>
        <taxon>Eukaryota</taxon>
        <taxon>Fungi</taxon>
        <taxon>Dikarya</taxon>
        <taxon>Ascomycota</taxon>
        <taxon>Pezizomycotina</taxon>
        <taxon>Eurotiomycetes</taxon>
        <taxon>Chaetothyriomycetidae</taxon>
        <taxon>Chaetothyriales</taxon>
        <taxon>Herpotrichiellaceae</taxon>
        <taxon>Cladophialophora</taxon>
    </lineage>
</organism>
<evidence type="ECO:0000313" key="2">
    <source>
        <dbReference type="EMBL" id="EXJ53544.1"/>
    </source>
</evidence>
<dbReference type="HOGENOM" id="CLU_1825102_0_0_1"/>
<comment type="caution">
    <text evidence="2">The sequence shown here is derived from an EMBL/GenBank/DDBJ whole genome shotgun (WGS) entry which is preliminary data.</text>
</comment>